<evidence type="ECO:0000256" key="18">
    <source>
        <dbReference type="ARBA" id="ARBA00053206"/>
    </source>
</evidence>
<dbReference type="InterPro" id="IPR006449">
    <property type="entry name" value="Squal_synth-like"/>
</dbReference>
<gene>
    <name evidence="20" type="ORF">BT63DRAFT_179954</name>
</gene>
<evidence type="ECO:0000256" key="10">
    <source>
        <dbReference type="ARBA" id="ARBA00023011"/>
    </source>
</evidence>
<evidence type="ECO:0000256" key="1">
    <source>
        <dbReference type="ARBA" id="ARBA00001946"/>
    </source>
</evidence>
<dbReference type="InterPro" id="IPR033904">
    <property type="entry name" value="Trans_IPPS_HH"/>
</dbReference>
<dbReference type="CDD" id="cd00683">
    <property type="entry name" value="Trans_IPPS_HH"/>
    <property type="match status" value="1"/>
</dbReference>
<dbReference type="EC" id="2.5.1.21" evidence="4 19"/>
<comment type="function">
    <text evidence="18">Squalene synthase; part of the gene cluster that mediates the biosynthesis of squalestatin S1 (SQS1, also known as zaragozic acid A), a heavily oxidized fungal polyketide that offers potent cholesterol lowering activity by targeting squalene synthase (SS). Catalyzes the condensation of 2 two farnesyl pyrophosphate moieties to form squalene. The presence of a gene encoding a squalene synthase supports the identification of the cluster as being responsible for SQS1 production and suggests a likely mechanism for self-resistance.</text>
</comment>
<accession>A0A6A6UHM8</accession>
<evidence type="ECO:0000256" key="15">
    <source>
        <dbReference type="ARBA" id="ARBA00023268"/>
    </source>
</evidence>
<dbReference type="SUPFAM" id="SSF48576">
    <property type="entry name" value="Terpenoid synthases"/>
    <property type="match status" value="1"/>
</dbReference>
<keyword evidence="5" id="KW-0444">Lipid biosynthesis</keyword>
<protein>
    <recommendedName>
        <fullName evidence="4 19">Squalene synthase</fullName>
        <shortName evidence="19">SQS</shortName>
        <shortName evidence="19">SS</shortName>
        <ecNumber evidence="4 19">2.5.1.21</ecNumber>
    </recommendedName>
</protein>
<dbReference type="SFLD" id="SFLDG01018">
    <property type="entry name" value="Squalene/Phytoene_Synthase_Lik"/>
    <property type="match status" value="1"/>
</dbReference>
<dbReference type="NCBIfam" id="TIGR01559">
    <property type="entry name" value="squal_synth"/>
    <property type="match status" value="1"/>
</dbReference>
<dbReference type="OrthoDB" id="431150at2759"/>
<organism evidence="20 21">
    <name type="scientific">Microthyrium microscopicum</name>
    <dbReference type="NCBI Taxonomy" id="703497"/>
    <lineage>
        <taxon>Eukaryota</taxon>
        <taxon>Fungi</taxon>
        <taxon>Dikarya</taxon>
        <taxon>Ascomycota</taxon>
        <taxon>Pezizomycotina</taxon>
        <taxon>Dothideomycetes</taxon>
        <taxon>Dothideomycetes incertae sedis</taxon>
        <taxon>Microthyriales</taxon>
        <taxon>Microthyriaceae</taxon>
        <taxon>Microthyrium</taxon>
    </lineage>
</organism>
<dbReference type="GO" id="GO:0051996">
    <property type="term" value="F:squalene synthase [NAD(P)H] activity"/>
    <property type="evidence" value="ECO:0007669"/>
    <property type="project" value="UniProtKB-UniRule"/>
</dbReference>
<dbReference type="SFLD" id="SFLDS00005">
    <property type="entry name" value="Isoprenoid_Synthase_Type_I"/>
    <property type="match status" value="1"/>
</dbReference>
<dbReference type="Gene3D" id="1.10.600.10">
    <property type="entry name" value="Farnesyl Diphosphate Synthase"/>
    <property type="match status" value="1"/>
</dbReference>
<keyword evidence="9 19" id="KW-1133">Transmembrane helix</keyword>
<dbReference type="GO" id="GO:0005789">
    <property type="term" value="C:endoplasmic reticulum membrane"/>
    <property type="evidence" value="ECO:0007669"/>
    <property type="project" value="TreeGrafter"/>
</dbReference>
<keyword evidence="8" id="KW-0752">Steroid biosynthesis</keyword>
<evidence type="ECO:0000256" key="11">
    <source>
        <dbReference type="ARBA" id="ARBA00023098"/>
    </source>
</evidence>
<proteinExistence type="inferred from homology"/>
<comment type="function">
    <text evidence="19">Catalyzes the condensation of 2 farnesyl pyrophosphate (FPP) moieties to form squalene.</text>
</comment>
<dbReference type="EMBL" id="MU004232">
    <property type="protein sequence ID" value="KAF2671779.1"/>
    <property type="molecule type" value="Genomic_DNA"/>
</dbReference>
<dbReference type="UniPathway" id="UPA00767">
    <property type="reaction ID" value="UER00751"/>
</dbReference>
<evidence type="ECO:0000313" key="21">
    <source>
        <dbReference type="Proteomes" id="UP000799302"/>
    </source>
</evidence>
<reference evidence="20" key="1">
    <citation type="journal article" date="2020" name="Stud. Mycol.">
        <title>101 Dothideomycetes genomes: a test case for predicting lifestyles and emergence of pathogens.</title>
        <authorList>
            <person name="Haridas S."/>
            <person name="Albert R."/>
            <person name="Binder M."/>
            <person name="Bloem J."/>
            <person name="Labutti K."/>
            <person name="Salamov A."/>
            <person name="Andreopoulos B."/>
            <person name="Baker S."/>
            <person name="Barry K."/>
            <person name="Bills G."/>
            <person name="Bluhm B."/>
            <person name="Cannon C."/>
            <person name="Castanera R."/>
            <person name="Culley D."/>
            <person name="Daum C."/>
            <person name="Ezra D."/>
            <person name="Gonzalez J."/>
            <person name="Henrissat B."/>
            <person name="Kuo A."/>
            <person name="Liang C."/>
            <person name="Lipzen A."/>
            <person name="Lutzoni F."/>
            <person name="Magnuson J."/>
            <person name="Mondo S."/>
            <person name="Nolan M."/>
            <person name="Ohm R."/>
            <person name="Pangilinan J."/>
            <person name="Park H.-J."/>
            <person name="Ramirez L."/>
            <person name="Alfaro M."/>
            <person name="Sun H."/>
            <person name="Tritt A."/>
            <person name="Yoshinaga Y."/>
            <person name="Zwiers L.-H."/>
            <person name="Turgeon B."/>
            <person name="Goodwin S."/>
            <person name="Spatafora J."/>
            <person name="Crous P."/>
            <person name="Grigoriev I."/>
        </authorList>
    </citation>
    <scope>NUCLEOTIDE SEQUENCE</scope>
    <source>
        <strain evidence="20">CBS 115976</strain>
    </source>
</reference>
<evidence type="ECO:0000256" key="16">
    <source>
        <dbReference type="ARBA" id="ARBA00050857"/>
    </source>
</evidence>
<keyword evidence="10" id="KW-0756">Sterol biosynthesis</keyword>
<evidence type="ECO:0000256" key="9">
    <source>
        <dbReference type="ARBA" id="ARBA00022989"/>
    </source>
</evidence>
<evidence type="ECO:0000256" key="7">
    <source>
        <dbReference type="ARBA" id="ARBA00022692"/>
    </source>
</evidence>
<comment type="catalytic activity">
    <reaction evidence="16 19">
        <text>2 (2E,6E)-farnesyl diphosphate + NADPH + H(+) = squalene + 2 diphosphate + NADP(+)</text>
        <dbReference type="Rhea" id="RHEA:32295"/>
        <dbReference type="ChEBI" id="CHEBI:15378"/>
        <dbReference type="ChEBI" id="CHEBI:15440"/>
        <dbReference type="ChEBI" id="CHEBI:33019"/>
        <dbReference type="ChEBI" id="CHEBI:57783"/>
        <dbReference type="ChEBI" id="CHEBI:58349"/>
        <dbReference type="ChEBI" id="CHEBI:175763"/>
        <dbReference type="EC" id="2.5.1.21"/>
    </reaction>
</comment>
<dbReference type="AlphaFoldDB" id="A0A6A6UHM8"/>
<dbReference type="GO" id="GO:0045338">
    <property type="term" value="P:farnesyl diphosphate metabolic process"/>
    <property type="evidence" value="ECO:0007669"/>
    <property type="project" value="InterPro"/>
</dbReference>
<evidence type="ECO:0000256" key="3">
    <source>
        <dbReference type="ARBA" id="ARBA00006251"/>
    </source>
</evidence>
<dbReference type="InterPro" id="IPR019845">
    <property type="entry name" value="Squalene/phytoene_synthase_CS"/>
</dbReference>
<name>A0A6A6UHM8_9PEZI</name>
<evidence type="ECO:0000256" key="12">
    <source>
        <dbReference type="ARBA" id="ARBA00023136"/>
    </source>
</evidence>
<dbReference type="InterPro" id="IPR008949">
    <property type="entry name" value="Isoprenoid_synthase_dom_sf"/>
</dbReference>
<dbReference type="GO" id="GO:0055056">
    <property type="term" value="F:D-glucose transmembrane transporter activity"/>
    <property type="evidence" value="ECO:0007669"/>
    <property type="project" value="UniProtKB-UniRule"/>
</dbReference>
<keyword evidence="13" id="KW-1207">Sterol metabolism</keyword>
<evidence type="ECO:0000256" key="17">
    <source>
        <dbReference type="ARBA" id="ARBA00051754"/>
    </source>
</evidence>
<evidence type="ECO:0000256" key="8">
    <source>
        <dbReference type="ARBA" id="ARBA00022955"/>
    </source>
</evidence>
<evidence type="ECO:0000256" key="6">
    <source>
        <dbReference type="ARBA" id="ARBA00022679"/>
    </source>
</evidence>
<evidence type="ECO:0000256" key="2">
    <source>
        <dbReference type="ARBA" id="ARBA00004370"/>
    </source>
</evidence>
<comment type="similarity">
    <text evidence="3 19">Belongs to the phytoene/squalene synthase family.</text>
</comment>
<keyword evidence="12 19" id="KW-0472">Membrane</keyword>
<dbReference type="PANTHER" id="PTHR11626">
    <property type="entry name" value="FARNESYL-DIPHOSPHATE FARNESYLTRANSFERASE"/>
    <property type="match status" value="1"/>
</dbReference>
<evidence type="ECO:0000256" key="5">
    <source>
        <dbReference type="ARBA" id="ARBA00022516"/>
    </source>
</evidence>
<dbReference type="GO" id="GO:0006696">
    <property type="term" value="P:ergosterol biosynthetic process"/>
    <property type="evidence" value="ECO:0007669"/>
    <property type="project" value="TreeGrafter"/>
</dbReference>
<keyword evidence="6 19" id="KW-0808">Transferase</keyword>
<comment type="cofactor">
    <cofactor evidence="1 19">
        <name>Mg(2+)</name>
        <dbReference type="ChEBI" id="CHEBI:18420"/>
    </cofactor>
</comment>
<dbReference type="PROSITE" id="PS01044">
    <property type="entry name" value="SQUALEN_PHYTOEN_SYN_1"/>
    <property type="match status" value="1"/>
</dbReference>
<evidence type="ECO:0000256" key="4">
    <source>
        <dbReference type="ARBA" id="ARBA00012373"/>
    </source>
</evidence>
<dbReference type="Proteomes" id="UP000799302">
    <property type="component" value="Unassembled WGS sequence"/>
</dbReference>
<keyword evidence="15" id="KW-0511">Multifunctional enzyme</keyword>
<evidence type="ECO:0000256" key="19">
    <source>
        <dbReference type="RuleBase" id="RU368088"/>
    </source>
</evidence>
<evidence type="ECO:0000313" key="20">
    <source>
        <dbReference type="EMBL" id="KAF2671779.1"/>
    </source>
</evidence>
<comment type="pathway">
    <text evidence="19">Terpene metabolism; lanosterol biosynthesis; lanosterol from farnesyl diphosphate: step 1/3.</text>
</comment>
<keyword evidence="14" id="KW-0753">Steroid metabolism</keyword>
<keyword evidence="21" id="KW-1185">Reference proteome</keyword>
<keyword evidence="11" id="KW-0443">Lipid metabolism</keyword>
<evidence type="ECO:0000256" key="14">
    <source>
        <dbReference type="ARBA" id="ARBA00023221"/>
    </source>
</evidence>
<keyword evidence="7 19" id="KW-0812">Transmembrane</keyword>
<evidence type="ECO:0000256" key="13">
    <source>
        <dbReference type="ARBA" id="ARBA00023166"/>
    </source>
</evidence>
<feature type="transmembrane region" description="Helical" evidence="19">
    <location>
        <begin position="416"/>
        <end position="441"/>
    </location>
</feature>
<dbReference type="Pfam" id="PF00494">
    <property type="entry name" value="SQS_PSY"/>
    <property type="match status" value="1"/>
</dbReference>
<dbReference type="InterPro" id="IPR044844">
    <property type="entry name" value="Trans_IPPS_euk-type"/>
</dbReference>
<comment type="catalytic activity">
    <reaction evidence="17 19">
        <text>2 (2E,6E)-farnesyl diphosphate + NADH + H(+) = squalene + 2 diphosphate + NAD(+)</text>
        <dbReference type="Rhea" id="RHEA:32299"/>
        <dbReference type="ChEBI" id="CHEBI:15378"/>
        <dbReference type="ChEBI" id="CHEBI:15440"/>
        <dbReference type="ChEBI" id="CHEBI:33019"/>
        <dbReference type="ChEBI" id="CHEBI:57540"/>
        <dbReference type="ChEBI" id="CHEBI:57945"/>
        <dbReference type="ChEBI" id="CHEBI:175763"/>
        <dbReference type="EC" id="2.5.1.21"/>
    </reaction>
</comment>
<comment type="subcellular location">
    <subcellularLocation>
        <location evidence="2">Membrane</location>
    </subcellularLocation>
</comment>
<dbReference type="InterPro" id="IPR002060">
    <property type="entry name" value="Squ/phyt_synthse"/>
</dbReference>
<sequence length="484" mass="55376">MVSAGSVVHYLTHPTELRAIIQWKLYHLPVHERDEKAESENTKKCFYFLDLTSRSFAAVIKELHPELLVPVCIFYLILRGLDTIEDDMTIPLETKLPILKGFDKILEQPGWSFDGNHEREKDRQLLVEFDCVIQEYAKIKPAYQKIITDITKRMGDGMAYYCDNAEHNENGVNTVEEYEKYCHYVAGLVGEGCTRLFVEAGLALPALLERPELMESMGQFLQQTNIIRDIKEDYDDNRRFYPKQIWSQYVDEFEDLFKPENREKALNCSAEMILLALHKVDECLYYLAGIKEQSVFNFCAIPQTMAIATLNACFRNYALFQRNVKISKGEACEIMTQSTQNLKLVTEVFKKYTREIHKKSSPQDPHYLEISIACGKIEQFIEKLFPSQKAAKPANAKTSEQIEKERAVEKENTWELIYMGLAVLATIFVCSISMVGVAYLAGARFDLLWQELTSGTLFPKDAAETVVTKVITSTATVDAGHVEL</sequence>
<dbReference type="PROSITE" id="PS01045">
    <property type="entry name" value="SQUALEN_PHYTOEN_SYN_2"/>
    <property type="match status" value="1"/>
</dbReference>
<dbReference type="PANTHER" id="PTHR11626:SF2">
    <property type="entry name" value="SQUALENE SYNTHASE"/>
    <property type="match status" value="1"/>
</dbReference>
<dbReference type="FunFam" id="1.10.600.10:FF:000003">
    <property type="entry name" value="Farnesyl-diphosphate farnesyltransferase 1"/>
    <property type="match status" value="1"/>
</dbReference>